<keyword evidence="4" id="KW-0862">Zinc</keyword>
<gene>
    <name evidence="8" type="primary">LOC112456817</name>
</gene>
<keyword evidence="5" id="KW-0539">Nucleus</keyword>
<dbReference type="InterPro" id="IPR052035">
    <property type="entry name" value="ZnF_BED_domain_contain"/>
</dbReference>
<evidence type="ECO:0000256" key="2">
    <source>
        <dbReference type="ARBA" id="ARBA00022723"/>
    </source>
</evidence>
<evidence type="ECO:0000256" key="4">
    <source>
        <dbReference type="ARBA" id="ARBA00022833"/>
    </source>
</evidence>
<dbReference type="SUPFAM" id="SSF140996">
    <property type="entry name" value="Hermes dimerisation domain"/>
    <property type="match status" value="1"/>
</dbReference>
<dbReference type="GO" id="GO:0005634">
    <property type="term" value="C:nucleus"/>
    <property type="evidence" value="ECO:0007669"/>
    <property type="project" value="UniProtKB-SubCell"/>
</dbReference>
<dbReference type="Proteomes" id="UP000504618">
    <property type="component" value="Unplaced"/>
</dbReference>
<evidence type="ECO:0000256" key="1">
    <source>
        <dbReference type="ARBA" id="ARBA00004123"/>
    </source>
</evidence>
<evidence type="ECO:0000256" key="3">
    <source>
        <dbReference type="ARBA" id="ARBA00022771"/>
    </source>
</evidence>
<evidence type="ECO:0000313" key="7">
    <source>
        <dbReference type="Proteomes" id="UP000504618"/>
    </source>
</evidence>
<dbReference type="PANTHER" id="PTHR46481">
    <property type="entry name" value="ZINC FINGER BED DOMAIN-CONTAINING PROTEIN 4"/>
    <property type="match status" value="1"/>
</dbReference>
<dbReference type="OrthoDB" id="7699767at2759"/>
<protein>
    <submittedName>
        <fullName evidence="8">Zinc finger BED domain-containing protein 1-like</fullName>
    </submittedName>
</protein>
<dbReference type="GO" id="GO:0008270">
    <property type="term" value="F:zinc ion binding"/>
    <property type="evidence" value="ECO:0007669"/>
    <property type="project" value="UniProtKB-KW"/>
</dbReference>
<keyword evidence="3" id="KW-0863">Zinc-finger</keyword>
<dbReference type="InterPro" id="IPR012337">
    <property type="entry name" value="RNaseH-like_sf"/>
</dbReference>
<dbReference type="AlphaFoldDB" id="A0A6J1Q1I3"/>
<feature type="non-terminal residue" evidence="8">
    <location>
        <position position="1"/>
    </location>
</feature>
<evidence type="ECO:0000256" key="5">
    <source>
        <dbReference type="ARBA" id="ARBA00023242"/>
    </source>
</evidence>
<name>A0A6J1Q1I3_9HYME</name>
<dbReference type="GeneID" id="112456817"/>
<keyword evidence="2" id="KW-0479">Metal-binding</keyword>
<dbReference type="SUPFAM" id="SSF53098">
    <property type="entry name" value="Ribonuclease H-like"/>
    <property type="match status" value="1"/>
</dbReference>
<dbReference type="RefSeq" id="XP_024875341.1">
    <property type="nucleotide sequence ID" value="XM_025019573.1"/>
</dbReference>
<comment type="subcellular location">
    <subcellularLocation>
        <location evidence="1">Nucleus</location>
    </subcellularLocation>
</comment>
<accession>A0A6J1Q1I3</accession>
<keyword evidence="7" id="KW-1185">Reference proteome</keyword>
<dbReference type="PANTHER" id="PTHR46481:SF10">
    <property type="entry name" value="ZINC FINGER BED DOMAIN-CONTAINING PROTEIN 39"/>
    <property type="match status" value="1"/>
</dbReference>
<feature type="compositionally biased region" description="Basic residues" evidence="6">
    <location>
        <begin position="11"/>
        <end position="24"/>
    </location>
</feature>
<proteinExistence type="predicted"/>
<evidence type="ECO:0000313" key="8">
    <source>
        <dbReference type="RefSeq" id="XP_024875341.1"/>
    </source>
</evidence>
<evidence type="ECO:0000256" key="6">
    <source>
        <dbReference type="SAM" id="MobiDB-lite"/>
    </source>
</evidence>
<reference evidence="8" key="1">
    <citation type="submission" date="2025-08" db="UniProtKB">
        <authorList>
            <consortium name="RefSeq"/>
        </authorList>
    </citation>
    <scope>IDENTIFICATION</scope>
    <source>
        <tissue evidence="8">Whole body</tissue>
    </source>
</reference>
<organism evidence="7 8">
    <name type="scientific">Temnothorax curvispinosus</name>
    <dbReference type="NCBI Taxonomy" id="300111"/>
    <lineage>
        <taxon>Eukaryota</taxon>
        <taxon>Metazoa</taxon>
        <taxon>Ecdysozoa</taxon>
        <taxon>Arthropoda</taxon>
        <taxon>Hexapoda</taxon>
        <taxon>Insecta</taxon>
        <taxon>Pterygota</taxon>
        <taxon>Neoptera</taxon>
        <taxon>Endopterygota</taxon>
        <taxon>Hymenoptera</taxon>
        <taxon>Apocrita</taxon>
        <taxon>Aculeata</taxon>
        <taxon>Formicoidea</taxon>
        <taxon>Formicidae</taxon>
        <taxon>Myrmicinae</taxon>
        <taxon>Temnothorax</taxon>
    </lineage>
</organism>
<feature type="region of interest" description="Disordered" evidence="6">
    <location>
        <begin position="1"/>
        <end position="29"/>
    </location>
</feature>
<sequence>TARDEDDPPLKRIKLASKKSKLPRRANSFAEGGARSDKITAALMFMIAKDKEPLSIVNKEGFKVLMKTVAPLYRIPDRKTLTKLMDNRYVEAKECYKSTLEKALSYTLTCDNWTDCTFQSYLGVTIHYLSEDLVMKNGCLGVFPLHTNHTAEYLTECLNSVINDFKLDRKKIMAITSDGAANIKAAVHNVVGSERHIWCFAHFLSHLVPKILKDMPEINNIIATVKKIVVLIRRSVVATDELKRLQILDGKTEGTVLKFILDVPTRWNSTLYMLERFLALEQYVYAVTLKCKRSDIPDMLTHSQIEVLQEVVSLMKPIEYVIKEISGSKYPTCSTIIPIIHCMTLSIEQVKPSTNNGSSFQKKLLESIQDKFKNVENNMILAVPTILDPRFKRIDFQNARAAAAAVERINKEMK</sequence>